<dbReference type="GO" id="GO:0006310">
    <property type="term" value="P:DNA recombination"/>
    <property type="evidence" value="ECO:0007669"/>
    <property type="project" value="InterPro"/>
</dbReference>
<dbReference type="Gene3D" id="2.40.50.140">
    <property type="entry name" value="Nucleic acid-binding proteins"/>
    <property type="match status" value="1"/>
</dbReference>
<feature type="domain" description="DNA ligase ATP-dependent N-terminal" evidence="8">
    <location>
        <begin position="359"/>
        <end position="533"/>
    </location>
</feature>
<protein>
    <recommendedName>
        <fullName evidence="11">ATP-dependent DNA ligase family profile domain-containing protein</fullName>
    </recommendedName>
</protein>
<evidence type="ECO:0000256" key="1">
    <source>
        <dbReference type="ARBA" id="ARBA00007572"/>
    </source>
</evidence>
<dbReference type="PANTHER" id="PTHR45997:SF2">
    <property type="entry name" value="ATP DEPENDENT DNA LIGASE DOMAIN PROTEIN (AFU_ORTHOLOGUE AFUA_5G02430)"/>
    <property type="match status" value="1"/>
</dbReference>
<dbReference type="GO" id="GO:0006297">
    <property type="term" value="P:nucleotide-excision repair, DNA gap filling"/>
    <property type="evidence" value="ECO:0007669"/>
    <property type="project" value="TreeGrafter"/>
</dbReference>
<feature type="compositionally biased region" description="Polar residues" evidence="6">
    <location>
        <begin position="131"/>
        <end position="144"/>
    </location>
</feature>
<dbReference type="Pfam" id="PF01068">
    <property type="entry name" value="DNA_ligase_A_M"/>
    <property type="match status" value="1"/>
</dbReference>
<evidence type="ECO:0000256" key="2">
    <source>
        <dbReference type="ARBA" id="ARBA00022598"/>
    </source>
</evidence>
<dbReference type="Gene3D" id="3.30.470.30">
    <property type="entry name" value="DNA ligase/mRNA capping enzyme"/>
    <property type="match status" value="1"/>
</dbReference>
<feature type="compositionally biased region" description="Polar residues" evidence="6">
    <location>
        <begin position="155"/>
        <end position="170"/>
    </location>
</feature>
<comment type="similarity">
    <text evidence="1">Belongs to the ATP-dependent DNA ligase family.</text>
</comment>
<dbReference type="eggNOG" id="KOG0966">
    <property type="taxonomic scope" value="Eukaryota"/>
</dbReference>
<keyword evidence="2" id="KW-0436">Ligase</keyword>
<evidence type="ECO:0000256" key="5">
    <source>
        <dbReference type="ARBA" id="ARBA00023242"/>
    </source>
</evidence>
<dbReference type="GO" id="GO:0032807">
    <property type="term" value="C:DNA ligase IV complex"/>
    <property type="evidence" value="ECO:0007669"/>
    <property type="project" value="TreeGrafter"/>
</dbReference>
<name>W2S7L7_CYPE1</name>
<feature type="compositionally biased region" description="Polar residues" evidence="6">
    <location>
        <begin position="52"/>
        <end position="71"/>
    </location>
</feature>
<feature type="domain" description="ATP-dependent DNA ligase family profile" evidence="7">
    <location>
        <begin position="588"/>
        <end position="755"/>
    </location>
</feature>
<dbReference type="InterPro" id="IPR012340">
    <property type="entry name" value="NA-bd_OB-fold"/>
</dbReference>
<dbReference type="GeneID" id="19978247"/>
<dbReference type="InterPro" id="IPR012310">
    <property type="entry name" value="DNA_ligase_ATP-dep_cent"/>
</dbReference>
<evidence type="ECO:0000256" key="3">
    <source>
        <dbReference type="ARBA" id="ARBA00022741"/>
    </source>
</evidence>
<evidence type="ECO:0000256" key="6">
    <source>
        <dbReference type="SAM" id="MobiDB-lite"/>
    </source>
</evidence>
<dbReference type="Pfam" id="PF04675">
    <property type="entry name" value="DNA_ligase_A_N"/>
    <property type="match status" value="1"/>
</dbReference>
<dbReference type="GO" id="GO:0003677">
    <property type="term" value="F:DNA binding"/>
    <property type="evidence" value="ECO:0007669"/>
    <property type="project" value="InterPro"/>
</dbReference>
<dbReference type="Gene3D" id="1.10.3260.10">
    <property type="entry name" value="DNA ligase, ATP-dependent, N-terminal domain"/>
    <property type="match status" value="1"/>
</dbReference>
<evidence type="ECO:0000313" key="9">
    <source>
        <dbReference type="EMBL" id="ETN44043.1"/>
    </source>
</evidence>
<dbReference type="GO" id="GO:0005524">
    <property type="term" value="F:ATP binding"/>
    <property type="evidence" value="ECO:0007669"/>
    <property type="project" value="UniProtKB-KW"/>
</dbReference>
<evidence type="ECO:0000259" key="7">
    <source>
        <dbReference type="Pfam" id="PF01068"/>
    </source>
</evidence>
<reference evidence="9 10" key="1">
    <citation type="submission" date="2013-03" db="EMBL/GenBank/DDBJ databases">
        <title>The Genome Sequence of Phialophora europaea CBS 101466.</title>
        <authorList>
            <consortium name="The Broad Institute Genomics Platform"/>
            <person name="Cuomo C."/>
            <person name="de Hoog S."/>
            <person name="Gorbushina A."/>
            <person name="Walker B."/>
            <person name="Young S.K."/>
            <person name="Zeng Q."/>
            <person name="Gargeya S."/>
            <person name="Fitzgerald M."/>
            <person name="Haas B."/>
            <person name="Abouelleil A."/>
            <person name="Allen A.W."/>
            <person name="Alvarado L."/>
            <person name="Arachchi H.M."/>
            <person name="Berlin A.M."/>
            <person name="Chapman S.B."/>
            <person name="Gainer-Dewar J."/>
            <person name="Goldberg J."/>
            <person name="Griggs A."/>
            <person name="Gujja S."/>
            <person name="Hansen M."/>
            <person name="Howarth C."/>
            <person name="Imamovic A."/>
            <person name="Ireland A."/>
            <person name="Larimer J."/>
            <person name="McCowan C."/>
            <person name="Murphy C."/>
            <person name="Pearson M."/>
            <person name="Poon T.W."/>
            <person name="Priest M."/>
            <person name="Roberts A."/>
            <person name="Saif S."/>
            <person name="Shea T."/>
            <person name="Sisk P."/>
            <person name="Sykes S."/>
            <person name="Wortman J."/>
            <person name="Nusbaum C."/>
            <person name="Birren B."/>
        </authorList>
    </citation>
    <scope>NUCLEOTIDE SEQUENCE [LARGE SCALE GENOMIC DNA]</scope>
    <source>
        <strain evidence="9 10">CBS 101466</strain>
    </source>
</reference>
<keyword evidence="10" id="KW-1185">Reference proteome</keyword>
<dbReference type="STRING" id="1220924.W2S7L7"/>
<gene>
    <name evidence="9" type="ORF">HMPREF1541_10908</name>
</gene>
<dbReference type="Proteomes" id="UP000030752">
    <property type="component" value="Unassembled WGS sequence"/>
</dbReference>
<dbReference type="GO" id="GO:0003910">
    <property type="term" value="F:DNA ligase (ATP) activity"/>
    <property type="evidence" value="ECO:0007669"/>
    <property type="project" value="InterPro"/>
</dbReference>
<dbReference type="InParanoid" id="W2S7L7"/>
<dbReference type="InterPro" id="IPR029710">
    <property type="entry name" value="LIG4"/>
</dbReference>
<evidence type="ECO:0000259" key="8">
    <source>
        <dbReference type="Pfam" id="PF04675"/>
    </source>
</evidence>
<dbReference type="OrthoDB" id="2160351at2759"/>
<keyword evidence="3" id="KW-0547">Nucleotide-binding</keyword>
<dbReference type="PANTHER" id="PTHR45997">
    <property type="entry name" value="DNA LIGASE 4"/>
    <property type="match status" value="1"/>
</dbReference>
<dbReference type="InterPro" id="IPR036599">
    <property type="entry name" value="DNA_ligase_N_sf"/>
</dbReference>
<proteinExistence type="inferred from homology"/>
<dbReference type="GO" id="GO:0006303">
    <property type="term" value="P:double-strand break repair via nonhomologous end joining"/>
    <property type="evidence" value="ECO:0007669"/>
    <property type="project" value="TreeGrafter"/>
</dbReference>
<organism evidence="9 10">
    <name type="scientific">Cyphellophora europaea (strain CBS 101466)</name>
    <name type="common">Phialophora europaea</name>
    <dbReference type="NCBI Taxonomy" id="1220924"/>
    <lineage>
        <taxon>Eukaryota</taxon>
        <taxon>Fungi</taxon>
        <taxon>Dikarya</taxon>
        <taxon>Ascomycota</taxon>
        <taxon>Pezizomycotina</taxon>
        <taxon>Eurotiomycetes</taxon>
        <taxon>Chaetothyriomycetidae</taxon>
        <taxon>Chaetothyriales</taxon>
        <taxon>Cyphellophoraceae</taxon>
        <taxon>Cyphellophora</taxon>
    </lineage>
</organism>
<feature type="region of interest" description="Disordered" evidence="6">
    <location>
        <begin position="18"/>
        <end position="38"/>
    </location>
</feature>
<dbReference type="EMBL" id="KB822716">
    <property type="protein sequence ID" value="ETN44043.1"/>
    <property type="molecule type" value="Genomic_DNA"/>
</dbReference>
<dbReference type="AlphaFoldDB" id="W2S7L7"/>
<feature type="compositionally biased region" description="Acidic residues" evidence="6">
    <location>
        <begin position="78"/>
        <end position="95"/>
    </location>
</feature>
<dbReference type="RefSeq" id="XP_008713799.1">
    <property type="nucleotide sequence ID" value="XM_008715577.1"/>
</dbReference>
<feature type="region of interest" description="Disordered" evidence="6">
    <location>
        <begin position="863"/>
        <end position="893"/>
    </location>
</feature>
<accession>W2S7L7</accession>
<evidence type="ECO:0008006" key="11">
    <source>
        <dbReference type="Google" id="ProtNLM"/>
    </source>
</evidence>
<feature type="region of interest" description="Disordered" evidence="6">
    <location>
        <begin position="52"/>
        <end position="187"/>
    </location>
</feature>
<keyword evidence="5" id="KW-0539">Nucleus</keyword>
<dbReference type="InterPro" id="IPR012308">
    <property type="entry name" value="DNA_ligase_ATP-dep_N"/>
</dbReference>
<sequence>MTLLGNSLDQDLMSNVTEPGVDLASNHHSDGQPGLRDGAEQPWMEMMHADVQQASSIQDSEVHAPNTQDTGTQHIDTQDTDAQDTDIDWLDSEASDNEKSDSEEPINTVSDTIETEERCTHAPSASPAGRVTQQLTKSTYSMAPSSERINRIHSPPSQSLSKRTKSTQQVAVLPGSEERGITDGNQIAPSIDNIPEQIRFFDLHFDNVSKEYRVTRLRRDVRNWHDLQPDSTCTCQDETFWRGDLVHIKLHGKRDVRQGDDVARVDDIRMLSVDDERRLVLITWLYLADGRLYESNHLQIVLWDTITRRATQALANKVHPLQLYNVCGGKKFCSAEQTKQWHVRKAYVLSHAGQNDEHQRERTIRTWFQGAAGDDLNTSSGLLALTSCLFPHRRRDRVYGLREKSLADIAIRTWSVGHSRARHLHEWQSSHGAPDFAATVRTLVEEGGEVAHVHGPPTLEEINHVLDHLASGCPFSSPKIRASFQHENHSPRQGVIDMLQRMSGLEAEWMCRLILGNLGQVQLPEELVMNFLHPALGTALQVHDGLVDAVALIMTPRGDGESSMQYQHTLKWRPQLGTAIRRPTFEKARSIQHCRRLLGRQPVYVERKYDGEYCQIHVRLLPAGYADIKIFSKSGRDSTADRTALTPTIHRCLNIGNRDCQINTRCVLIGELVVWHDAQQDIMPFYEIRRYILRAGRHLGCGRDSPPLAEEHLMIVLFDCFLLDNVDCIFEPYMQRRNRLACVVRPVPGHAVIAHYLTPFDVAATPHIESELTGQPPPTAIFMRPLVVEVVGAGFDRLPNSRFESLRFSRVVKIHLDRSFRDAVTSERYWHMAEKSQHGDINGDGASFQYWLSRMTECVNRPDTSRYASRTASGSAKSSRKRYREIEEVGGVK</sequence>
<evidence type="ECO:0000256" key="4">
    <source>
        <dbReference type="ARBA" id="ARBA00022840"/>
    </source>
</evidence>
<evidence type="ECO:0000313" key="10">
    <source>
        <dbReference type="Proteomes" id="UP000030752"/>
    </source>
</evidence>
<dbReference type="SUPFAM" id="SSF56091">
    <property type="entry name" value="DNA ligase/mRNA capping enzyme, catalytic domain"/>
    <property type="match status" value="1"/>
</dbReference>
<keyword evidence="4" id="KW-0067">ATP-binding</keyword>
<dbReference type="HOGENOM" id="CLU_323648_0_0_1"/>
<dbReference type="VEuPathDB" id="FungiDB:HMPREF1541_10908"/>
<feature type="compositionally biased region" description="Polar residues" evidence="6">
    <location>
        <begin position="866"/>
        <end position="877"/>
    </location>
</feature>